<organism evidence="1 2">
    <name type="scientific">Thermodesulfobium acidiphilum</name>
    <dbReference type="NCBI Taxonomy" id="1794699"/>
    <lineage>
        <taxon>Bacteria</taxon>
        <taxon>Pseudomonadati</taxon>
        <taxon>Thermodesulfobiota</taxon>
        <taxon>Thermodesulfobiia</taxon>
        <taxon>Thermodesulfobiales</taxon>
        <taxon>Thermodesulfobiaceae</taxon>
        <taxon>Thermodesulfobium</taxon>
    </lineage>
</organism>
<keyword evidence="2" id="KW-1185">Reference proteome</keyword>
<dbReference type="EMBL" id="CP020921">
    <property type="protein sequence ID" value="AWB10338.1"/>
    <property type="molecule type" value="Genomic_DNA"/>
</dbReference>
<evidence type="ECO:0000313" key="1">
    <source>
        <dbReference type="EMBL" id="AWB10338.1"/>
    </source>
</evidence>
<reference evidence="1 2" key="1">
    <citation type="submission" date="2017-04" db="EMBL/GenBank/DDBJ databases">
        <title>Genomic insights into metabolism of Thermodesulfobium acidiphilum.</title>
        <authorList>
            <person name="Toshchakov S.V."/>
            <person name="Frolov E.N."/>
            <person name="Kublanov I.V."/>
            <person name="Samarov N.I."/>
            <person name="Novikov A."/>
            <person name="Lebedinsky A.V."/>
            <person name="Bonch-Osmolovskaya E.A."/>
            <person name="Chernyh N.A."/>
        </authorList>
    </citation>
    <scope>NUCLEOTIDE SEQUENCE [LARGE SCALE GENOMIC DNA]</scope>
    <source>
        <strain evidence="1 2">3127-1</strain>
    </source>
</reference>
<name>A0A2R4W0X9_THEAF</name>
<gene>
    <name evidence="1" type="ORF">TDSAC_0985</name>
</gene>
<dbReference type="KEGG" id="taci:TDSAC_0985"/>
<evidence type="ECO:0000313" key="2">
    <source>
        <dbReference type="Proteomes" id="UP000244792"/>
    </source>
</evidence>
<proteinExistence type="predicted"/>
<accession>A0A2R4W0X9</accession>
<dbReference type="OrthoDB" id="413706at186801"/>
<dbReference type="Proteomes" id="UP000244792">
    <property type="component" value="Chromosome"/>
</dbReference>
<dbReference type="AlphaFoldDB" id="A0A2R4W0X9"/>
<sequence>MLSKFLLIISLFFVLTDFYQSSTAYAFTFINFYVDSFEDTFSYPKEGIVVIPNGKIKLSVLEEYSYLNKNIRI</sequence>
<protein>
    <submittedName>
        <fullName evidence="1">Uncharacterized protein</fullName>
    </submittedName>
</protein>
<dbReference type="RefSeq" id="WP_108309146.1">
    <property type="nucleotide sequence ID" value="NZ_CP020921.1"/>
</dbReference>